<evidence type="ECO:0000313" key="3">
    <source>
        <dbReference type="Proteomes" id="UP000558488"/>
    </source>
</evidence>
<accession>A0A7J7VU83</accession>
<dbReference type="EMBL" id="JACAGB010000013">
    <property type="protein sequence ID" value="KAF6328570.1"/>
    <property type="molecule type" value="Genomic_DNA"/>
</dbReference>
<evidence type="ECO:0000313" key="2">
    <source>
        <dbReference type="EMBL" id="KAF6328570.1"/>
    </source>
</evidence>
<dbReference type="PANTHER" id="PTHR37882">
    <property type="entry name" value="HYPOTHETICAL PROTEIN LOC690352"/>
    <property type="match status" value="1"/>
</dbReference>
<sequence>MSSDTIAIIFFIFLLIGFTSIFFLLMLFLYKCFQSKKTEETEKGLCEDCFTGNVQTSNLGDQEKTLRQIMKPGILVHRQSKEMLNTYWKDKEDMEGKIKEKPDFEGVKKKRLKDDSLRGAHIPASAAPSVTDDTRRPLKGVTFSREVIVVNLGEEHPAPHSHIQEPKERK</sequence>
<evidence type="ECO:0000256" key="1">
    <source>
        <dbReference type="SAM" id="Phobius"/>
    </source>
</evidence>
<dbReference type="Pfam" id="PF15484">
    <property type="entry name" value="DUF4642"/>
    <property type="match status" value="1"/>
</dbReference>
<comment type="caution">
    <text evidence="2">The sequence shown here is derived from an EMBL/GenBank/DDBJ whole genome shotgun (WGS) entry which is preliminary data.</text>
</comment>
<feature type="transmembrane region" description="Helical" evidence="1">
    <location>
        <begin position="6"/>
        <end position="30"/>
    </location>
</feature>
<dbReference type="InterPro" id="IPR027813">
    <property type="entry name" value="DUF4642"/>
</dbReference>
<keyword evidence="1" id="KW-1133">Transmembrane helix</keyword>
<gene>
    <name evidence="2" type="ORF">mPipKuh1_001818</name>
</gene>
<protein>
    <submittedName>
        <fullName evidence="2">Uncharacterized protein</fullName>
    </submittedName>
</protein>
<dbReference type="Proteomes" id="UP000558488">
    <property type="component" value="Unassembled WGS sequence"/>
</dbReference>
<keyword evidence="1" id="KW-0812">Transmembrane</keyword>
<proteinExistence type="predicted"/>
<name>A0A7J7VU83_PIPKU</name>
<keyword evidence="1" id="KW-0472">Membrane</keyword>
<dbReference type="AlphaFoldDB" id="A0A7J7VU83"/>
<keyword evidence="3" id="KW-1185">Reference proteome</keyword>
<reference evidence="2 3" key="1">
    <citation type="journal article" date="2020" name="Nature">
        <title>Six reference-quality genomes reveal evolution of bat adaptations.</title>
        <authorList>
            <person name="Jebb D."/>
            <person name="Huang Z."/>
            <person name="Pippel M."/>
            <person name="Hughes G.M."/>
            <person name="Lavrichenko K."/>
            <person name="Devanna P."/>
            <person name="Winkler S."/>
            <person name="Jermiin L.S."/>
            <person name="Skirmuntt E.C."/>
            <person name="Katzourakis A."/>
            <person name="Burkitt-Gray L."/>
            <person name="Ray D.A."/>
            <person name="Sullivan K.A.M."/>
            <person name="Roscito J.G."/>
            <person name="Kirilenko B.M."/>
            <person name="Davalos L.M."/>
            <person name="Corthals A.P."/>
            <person name="Power M.L."/>
            <person name="Jones G."/>
            <person name="Ransome R.D."/>
            <person name="Dechmann D.K.N."/>
            <person name="Locatelli A.G."/>
            <person name="Puechmaille S.J."/>
            <person name="Fedrigo O."/>
            <person name="Jarvis E.D."/>
            <person name="Hiller M."/>
            <person name="Vernes S.C."/>
            <person name="Myers E.W."/>
            <person name="Teeling E.C."/>
        </authorList>
    </citation>
    <scope>NUCLEOTIDE SEQUENCE [LARGE SCALE GENOMIC DNA]</scope>
    <source>
        <strain evidence="2">MPipKuh1</strain>
        <tissue evidence="2">Flight muscle</tissue>
    </source>
</reference>
<organism evidence="2 3">
    <name type="scientific">Pipistrellus kuhlii</name>
    <name type="common">Kuhl's pipistrelle</name>
    <dbReference type="NCBI Taxonomy" id="59472"/>
    <lineage>
        <taxon>Eukaryota</taxon>
        <taxon>Metazoa</taxon>
        <taxon>Chordata</taxon>
        <taxon>Craniata</taxon>
        <taxon>Vertebrata</taxon>
        <taxon>Euteleostomi</taxon>
        <taxon>Mammalia</taxon>
        <taxon>Eutheria</taxon>
        <taxon>Laurasiatheria</taxon>
        <taxon>Chiroptera</taxon>
        <taxon>Yangochiroptera</taxon>
        <taxon>Vespertilionidae</taxon>
        <taxon>Pipistrellus</taxon>
    </lineage>
</organism>